<evidence type="ECO:0000313" key="3">
    <source>
        <dbReference type="Proteomes" id="UP000051952"/>
    </source>
</evidence>
<keyword evidence="1" id="KW-0732">Signal</keyword>
<protein>
    <recommendedName>
        <fullName evidence="4">GPI-anchored surface protein</fullName>
    </recommendedName>
</protein>
<dbReference type="EMBL" id="CYKH01001149">
    <property type="protein sequence ID" value="CUG85153.1"/>
    <property type="molecule type" value="Genomic_DNA"/>
</dbReference>
<evidence type="ECO:0008006" key="4">
    <source>
        <dbReference type="Google" id="ProtNLM"/>
    </source>
</evidence>
<proteinExistence type="predicted"/>
<keyword evidence="3" id="KW-1185">Reference proteome</keyword>
<feature type="signal peptide" evidence="1">
    <location>
        <begin position="1"/>
        <end position="16"/>
    </location>
</feature>
<sequence length="216" mass="23299">MPHTGLLVNLSSTVVAVVVSERALLATAVEEQHSLFTGTIVTSSITRDVIALTPTLVLNVSMTPHPQAPVMRPWAVSNITLASGTQLRWTSMTDAPWVTLLAIEPPLEGGGRAWICSQTQLLTSVTISLRIYFTCEGQIPALMLDVNIPAPGVARDLAAQVEAVGQYSQIVSILAGGASSGSALGRVMATREYGGVRRGFCSWRWCHWFRSENVRR</sequence>
<evidence type="ECO:0000256" key="1">
    <source>
        <dbReference type="SAM" id="SignalP"/>
    </source>
</evidence>
<dbReference type="VEuPathDB" id="TriTrypDB:BSAL_89340"/>
<accession>A0A0S4J2M2</accession>
<feature type="chain" id="PRO_5006621877" description="GPI-anchored surface protein" evidence="1">
    <location>
        <begin position="17"/>
        <end position="216"/>
    </location>
</feature>
<reference evidence="3" key="1">
    <citation type="submission" date="2015-09" db="EMBL/GenBank/DDBJ databases">
        <authorList>
            <consortium name="Pathogen Informatics"/>
        </authorList>
    </citation>
    <scope>NUCLEOTIDE SEQUENCE [LARGE SCALE GENOMIC DNA]</scope>
    <source>
        <strain evidence="3">Lake Konstanz</strain>
    </source>
</reference>
<dbReference type="Proteomes" id="UP000051952">
    <property type="component" value="Unassembled WGS sequence"/>
</dbReference>
<dbReference type="AlphaFoldDB" id="A0A0S4J2M2"/>
<evidence type="ECO:0000313" key="2">
    <source>
        <dbReference type="EMBL" id="CUG85153.1"/>
    </source>
</evidence>
<gene>
    <name evidence="2" type="ORF">BSAL_89340</name>
</gene>
<name>A0A0S4J2M2_BODSA</name>
<organism evidence="2 3">
    <name type="scientific">Bodo saltans</name>
    <name type="common">Flagellated protozoan</name>
    <dbReference type="NCBI Taxonomy" id="75058"/>
    <lineage>
        <taxon>Eukaryota</taxon>
        <taxon>Discoba</taxon>
        <taxon>Euglenozoa</taxon>
        <taxon>Kinetoplastea</taxon>
        <taxon>Metakinetoplastina</taxon>
        <taxon>Eubodonida</taxon>
        <taxon>Bodonidae</taxon>
        <taxon>Bodo</taxon>
    </lineage>
</organism>